<evidence type="ECO:0000313" key="3">
    <source>
        <dbReference type="Proteomes" id="UP001150062"/>
    </source>
</evidence>
<dbReference type="EMBL" id="JAOAOG010000052">
    <property type="protein sequence ID" value="KAJ6251918.1"/>
    <property type="molecule type" value="Genomic_DNA"/>
</dbReference>
<sequence length="628" mass="74426">MELVSRLSIYTLFLNFGKQLYEKYSQGEFVDLEKDFNTYFHDIKVTTRCAKQLQLERIKNLLRQMMIQNAVFLISTKGANNYNLSSVWKKIFIEQKTPKTQPIKLTKYEPNLIESQEKFQTNSRVTRSFTRSQFQRQAIRTENVSLNVENKIPLIQESARAGRTISILAFHMSKLLKQGEMTRNTITKKTSFTRQRLTVVLSVYNVIGLIKEEVETETITWNHKQDYTLTDIKEHFNIFFKLKQQKIQHINKLKIIIKKYLKKLNRKYVKNKEPNNFNQKIQDIKMIKEKFQNIQLDCKYLINSNKNRKKFSKKEKNKKKKKKKKIIVTKKKNRSQTINKKQINYVEKIISPIFNNQNQNKITLPLLPIQQNNIIELEGMDYQEKDNNLLPLSKSPFLQPINSEALKNNQVINKLETLKYQNEQQNKEKNFEAQYTKIYKISPQYFKIDPTKLKKNNYILSPLFGFQFSPSINGHNLLSSPLINFSPLLEGEHFNVLSSSFRLDKKTPISENNISNQSMYQEKEINTIFNKIKIPNPNLNQNSIINNVEDNKVIQKKKYKNPNNNIEETVMRKEHRLQKPVLKTKPKIIIQQKITNETTTEHQKWIKPGRVFRKDYSTNFSNKKQEQI</sequence>
<accession>A0ABQ8Z4U8</accession>
<comment type="caution">
    <text evidence="2">The sequence shown here is derived from an EMBL/GenBank/DDBJ whole genome shotgun (WGS) entry which is preliminary data.</text>
</comment>
<protein>
    <submittedName>
        <fullName evidence="2">Uncharacterized protein</fullName>
    </submittedName>
</protein>
<gene>
    <name evidence="2" type="ORF">M0813_14692</name>
</gene>
<feature type="region of interest" description="Disordered" evidence="1">
    <location>
        <begin position="309"/>
        <end position="335"/>
    </location>
</feature>
<dbReference type="Proteomes" id="UP001150062">
    <property type="component" value="Unassembled WGS sequence"/>
</dbReference>
<name>A0ABQ8Z4U8_9EUKA</name>
<keyword evidence="3" id="KW-1185">Reference proteome</keyword>
<reference evidence="2" key="1">
    <citation type="submission" date="2022-08" db="EMBL/GenBank/DDBJ databases">
        <title>Novel sulfate-reducing endosymbionts in the free-living metamonad Anaeramoeba.</title>
        <authorList>
            <person name="Jerlstrom-Hultqvist J."/>
            <person name="Cepicka I."/>
            <person name="Gallot-Lavallee L."/>
            <person name="Salas-Leiva D."/>
            <person name="Curtis B.A."/>
            <person name="Zahonova K."/>
            <person name="Pipaliya S."/>
            <person name="Dacks J."/>
            <person name="Roger A.J."/>
        </authorList>
    </citation>
    <scope>NUCLEOTIDE SEQUENCE</scope>
    <source>
        <strain evidence="2">Schooner1</strain>
    </source>
</reference>
<feature type="compositionally biased region" description="Basic residues" evidence="1">
    <location>
        <begin position="309"/>
        <end position="334"/>
    </location>
</feature>
<proteinExistence type="predicted"/>
<evidence type="ECO:0000313" key="2">
    <source>
        <dbReference type="EMBL" id="KAJ6251918.1"/>
    </source>
</evidence>
<evidence type="ECO:0000256" key="1">
    <source>
        <dbReference type="SAM" id="MobiDB-lite"/>
    </source>
</evidence>
<organism evidence="2 3">
    <name type="scientific">Anaeramoeba flamelloides</name>
    <dbReference type="NCBI Taxonomy" id="1746091"/>
    <lineage>
        <taxon>Eukaryota</taxon>
        <taxon>Metamonada</taxon>
        <taxon>Anaeramoebidae</taxon>
        <taxon>Anaeramoeba</taxon>
    </lineage>
</organism>